<evidence type="ECO:0000313" key="2">
    <source>
        <dbReference type="EMBL" id="KAL1882700.1"/>
    </source>
</evidence>
<sequence>MGSTDATAALPPADQQVDEQQLQAPYHGTPPIQHNIALAAAVVGSVGLLLPGGKRGFFTLQNMVLGGGVFMGLNQLAYDYTGRSVTQRSADRWGRLLQPLDELPERARANKALMEAERARRTAALPEEKRQAAEAELQRRLEARENAKRGFFQRLWMGNEQEGWQERRQEEDRKALESGKGIGDIIMDQISQVWNQGKGKD</sequence>
<evidence type="ECO:0008006" key="4">
    <source>
        <dbReference type="Google" id="ProtNLM"/>
    </source>
</evidence>
<reference evidence="2 3" key="1">
    <citation type="journal article" date="2024" name="Commun. Biol.">
        <title>Comparative genomic analysis of thermophilic fungi reveals convergent evolutionary adaptations and gene losses.</title>
        <authorList>
            <person name="Steindorff A.S."/>
            <person name="Aguilar-Pontes M.V."/>
            <person name="Robinson A.J."/>
            <person name="Andreopoulos B."/>
            <person name="LaButti K."/>
            <person name="Kuo A."/>
            <person name="Mondo S."/>
            <person name="Riley R."/>
            <person name="Otillar R."/>
            <person name="Haridas S."/>
            <person name="Lipzen A."/>
            <person name="Grimwood J."/>
            <person name="Schmutz J."/>
            <person name="Clum A."/>
            <person name="Reid I.D."/>
            <person name="Moisan M.C."/>
            <person name="Butler G."/>
            <person name="Nguyen T.T.M."/>
            <person name="Dewar K."/>
            <person name="Conant G."/>
            <person name="Drula E."/>
            <person name="Henrissat B."/>
            <person name="Hansel C."/>
            <person name="Singer S."/>
            <person name="Hutchinson M.I."/>
            <person name="de Vries R.P."/>
            <person name="Natvig D.O."/>
            <person name="Powell A.J."/>
            <person name="Tsang A."/>
            <person name="Grigoriev I.V."/>
        </authorList>
    </citation>
    <scope>NUCLEOTIDE SEQUENCE [LARGE SCALE GENOMIC DNA]</scope>
    <source>
        <strain evidence="2 3">ATCC 24622</strain>
    </source>
</reference>
<accession>A0ABR3Y332</accession>
<organism evidence="2 3">
    <name type="scientific">Phialemonium thermophilum</name>
    <dbReference type="NCBI Taxonomy" id="223376"/>
    <lineage>
        <taxon>Eukaryota</taxon>
        <taxon>Fungi</taxon>
        <taxon>Dikarya</taxon>
        <taxon>Ascomycota</taxon>
        <taxon>Pezizomycotina</taxon>
        <taxon>Sordariomycetes</taxon>
        <taxon>Sordariomycetidae</taxon>
        <taxon>Cephalothecales</taxon>
        <taxon>Cephalothecaceae</taxon>
        <taxon>Phialemonium</taxon>
    </lineage>
</organism>
<feature type="region of interest" description="Disordered" evidence="1">
    <location>
        <begin position="162"/>
        <end position="181"/>
    </location>
</feature>
<dbReference type="Proteomes" id="UP001586593">
    <property type="component" value="Unassembled WGS sequence"/>
</dbReference>
<keyword evidence="3" id="KW-1185">Reference proteome</keyword>
<name>A0ABR3Y332_9PEZI</name>
<gene>
    <name evidence="2" type="ORF">VTK73DRAFT_1612</name>
</gene>
<evidence type="ECO:0000313" key="3">
    <source>
        <dbReference type="Proteomes" id="UP001586593"/>
    </source>
</evidence>
<comment type="caution">
    <text evidence="2">The sequence shown here is derived from an EMBL/GenBank/DDBJ whole genome shotgun (WGS) entry which is preliminary data.</text>
</comment>
<proteinExistence type="predicted"/>
<evidence type="ECO:0000256" key="1">
    <source>
        <dbReference type="SAM" id="MobiDB-lite"/>
    </source>
</evidence>
<feature type="compositionally biased region" description="Basic and acidic residues" evidence="1">
    <location>
        <begin position="164"/>
        <end position="177"/>
    </location>
</feature>
<dbReference type="EMBL" id="JAZHXJ010000014">
    <property type="protein sequence ID" value="KAL1882700.1"/>
    <property type="molecule type" value="Genomic_DNA"/>
</dbReference>
<protein>
    <recommendedName>
        <fullName evidence="4">Rhomboid family membrane protein</fullName>
    </recommendedName>
</protein>